<sequence length="252" mass="26578">MLAVALGVFIAVALSVAACSVRLSWRRHIVVAAPVTLGLASLAGAWVLLSTLEEPGGNIADPTALVTSWAFGGALNNPWATAGVLLACAGGARVAFWAESLILRGLSMLRKPRSGALPAELLALNLPERAETMSEISRTAARPGRYWSVSLLTVVGEESLFRVAMPVAFVLLGFPVWVALVVPAGLYAANHIGFGLATVLGKFLFGILLGCGAWAAGALLVSAPIHLLYQSWVRRQFVTTRPSRVEAKEKVK</sequence>
<keyword evidence="1" id="KW-0472">Membrane</keyword>
<protein>
    <recommendedName>
        <fullName evidence="2">CAAX prenyl protease 2/Lysostaphin resistance protein A-like domain-containing protein</fullName>
    </recommendedName>
</protein>
<accession>A0ABP5MF18</accession>
<proteinExistence type="predicted"/>
<evidence type="ECO:0000313" key="3">
    <source>
        <dbReference type="EMBL" id="GAA2173179.1"/>
    </source>
</evidence>
<reference evidence="4" key="1">
    <citation type="journal article" date="2019" name="Int. J. Syst. Evol. Microbiol.">
        <title>The Global Catalogue of Microorganisms (GCM) 10K type strain sequencing project: providing services to taxonomists for standard genome sequencing and annotation.</title>
        <authorList>
            <consortium name="The Broad Institute Genomics Platform"/>
            <consortium name="The Broad Institute Genome Sequencing Center for Infectious Disease"/>
            <person name="Wu L."/>
            <person name="Ma J."/>
        </authorList>
    </citation>
    <scope>NUCLEOTIDE SEQUENCE [LARGE SCALE GENOMIC DNA]</scope>
    <source>
        <strain evidence="4">JCM 14917</strain>
    </source>
</reference>
<dbReference type="EMBL" id="BAAAON010000001">
    <property type="protein sequence ID" value="GAA2173179.1"/>
    <property type="molecule type" value="Genomic_DNA"/>
</dbReference>
<dbReference type="Pfam" id="PF02517">
    <property type="entry name" value="Rce1-like"/>
    <property type="match status" value="1"/>
</dbReference>
<feature type="domain" description="CAAX prenyl protease 2/Lysostaphin resistance protein A-like" evidence="2">
    <location>
        <begin position="147"/>
        <end position="230"/>
    </location>
</feature>
<organism evidence="3 4">
    <name type="scientific">Arthrobacter parietis</name>
    <dbReference type="NCBI Taxonomy" id="271434"/>
    <lineage>
        <taxon>Bacteria</taxon>
        <taxon>Bacillati</taxon>
        <taxon>Actinomycetota</taxon>
        <taxon>Actinomycetes</taxon>
        <taxon>Micrococcales</taxon>
        <taxon>Micrococcaceae</taxon>
        <taxon>Arthrobacter</taxon>
    </lineage>
</organism>
<evidence type="ECO:0000313" key="4">
    <source>
        <dbReference type="Proteomes" id="UP001500974"/>
    </source>
</evidence>
<keyword evidence="1" id="KW-1133">Transmembrane helix</keyword>
<feature type="transmembrane region" description="Helical" evidence="1">
    <location>
        <begin position="167"/>
        <end position="188"/>
    </location>
</feature>
<name>A0ABP5MF18_9MICC</name>
<gene>
    <name evidence="3" type="ORF">GCM10009784_06510</name>
</gene>
<dbReference type="RefSeq" id="WP_346027445.1">
    <property type="nucleotide sequence ID" value="NZ_BAAAON010000001.1"/>
</dbReference>
<evidence type="ECO:0000259" key="2">
    <source>
        <dbReference type="Pfam" id="PF02517"/>
    </source>
</evidence>
<evidence type="ECO:0000256" key="1">
    <source>
        <dbReference type="SAM" id="Phobius"/>
    </source>
</evidence>
<dbReference type="Proteomes" id="UP001500974">
    <property type="component" value="Unassembled WGS sequence"/>
</dbReference>
<keyword evidence="1" id="KW-0812">Transmembrane</keyword>
<dbReference type="InterPro" id="IPR003675">
    <property type="entry name" value="Rce1/LyrA-like_dom"/>
</dbReference>
<keyword evidence="4" id="KW-1185">Reference proteome</keyword>
<comment type="caution">
    <text evidence="3">The sequence shown here is derived from an EMBL/GenBank/DDBJ whole genome shotgun (WGS) entry which is preliminary data.</text>
</comment>
<feature type="transmembrane region" description="Helical" evidence="1">
    <location>
        <begin position="203"/>
        <end position="229"/>
    </location>
</feature>
<feature type="transmembrane region" description="Helical" evidence="1">
    <location>
        <begin position="28"/>
        <end position="49"/>
    </location>
</feature>